<dbReference type="EMBL" id="GL883006">
    <property type="protein sequence ID" value="EGG25044.1"/>
    <property type="molecule type" value="Genomic_DNA"/>
</dbReference>
<accession>F4PH60</accession>
<dbReference type="Gene3D" id="1.25.40.20">
    <property type="entry name" value="Ankyrin repeat-containing domain"/>
    <property type="match status" value="1"/>
</dbReference>
<dbReference type="InterPro" id="IPR002110">
    <property type="entry name" value="Ankyrin_rpt"/>
</dbReference>
<dbReference type="RefSeq" id="XP_004362895.1">
    <property type="nucleotide sequence ID" value="XM_004362838.1"/>
</dbReference>
<organism evidence="1 2">
    <name type="scientific">Cavenderia fasciculata</name>
    <name type="common">Slime mold</name>
    <name type="synonym">Dictyostelium fasciculatum</name>
    <dbReference type="NCBI Taxonomy" id="261658"/>
    <lineage>
        <taxon>Eukaryota</taxon>
        <taxon>Amoebozoa</taxon>
        <taxon>Evosea</taxon>
        <taxon>Eumycetozoa</taxon>
        <taxon>Dictyostelia</taxon>
        <taxon>Acytosteliales</taxon>
        <taxon>Cavenderiaceae</taxon>
        <taxon>Cavenderia</taxon>
    </lineage>
</organism>
<dbReference type="Proteomes" id="UP000007797">
    <property type="component" value="Unassembled WGS sequence"/>
</dbReference>
<protein>
    <recommendedName>
        <fullName evidence="3">Ankyrin repeat-containing protein</fullName>
    </recommendedName>
</protein>
<evidence type="ECO:0000313" key="2">
    <source>
        <dbReference type="Proteomes" id="UP000007797"/>
    </source>
</evidence>
<dbReference type="InterPro" id="IPR036770">
    <property type="entry name" value="Ankyrin_rpt-contain_sf"/>
</dbReference>
<dbReference type="SMART" id="SM00248">
    <property type="entry name" value="ANK"/>
    <property type="match status" value="4"/>
</dbReference>
<keyword evidence="2" id="KW-1185">Reference proteome</keyword>
<dbReference type="AlphaFoldDB" id="F4PH60"/>
<dbReference type="OrthoDB" id="76773at2759"/>
<evidence type="ECO:0008006" key="3">
    <source>
        <dbReference type="Google" id="ProtNLM"/>
    </source>
</evidence>
<reference evidence="2" key="1">
    <citation type="journal article" date="2011" name="Genome Res.">
        <title>Phylogeny-wide analysis of social amoeba genomes highlights ancient origins for complex intercellular communication.</title>
        <authorList>
            <person name="Heidel A.J."/>
            <person name="Lawal H.M."/>
            <person name="Felder M."/>
            <person name="Schilde C."/>
            <person name="Helps N.R."/>
            <person name="Tunggal B."/>
            <person name="Rivero F."/>
            <person name="John U."/>
            <person name="Schleicher M."/>
            <person name="Eichinger L."/>
            <person name="Platzer M."/>
            <person name="Noegel A.A."/>
            <person name="Schaap P."/>
            <person name="Gloeckner G."/>
        </authorList>
    </citation>
    <scope>NUCLEOTIDE SEQUENCE [LARGE SCALE GENOMIC DNA]</scope>
    <source>
        <strain evidence="2">SH3</strain>
    </source>
</reference>
<dbReference type="InterPro" id="IPR052050">
    <property type="entry name" value="SecEffector_AnkRepeat"/>
</dbReference>
<dbReference type="PANTHER" id="PTHR46586:SF3">
    <property type="entry name" value="ANKYRIN REPEAT-CONTAINING PROTEIN"/>
    <property type="match status" value="1"/>
</dbReference>
<dbReference type="KEGG" id="dfa:DFA_03290"/>
<gene>
    <name evidence="1" type="ORF">DFA_03290</name>
</gene>
<evidence type="ECO:0000313" key="1">
    <source>
        <dbReference type="EMBL" id="EGG25044.1"/>
    </source>
</evidence>
<sequence length="836" mass="95471">MTDCEQQQIQQHQHHNIHNILKNKYVFKLITNYIHEYSQHSRYSPHGVSYKIDEIPTMRWAIINGYGGLLDYYSTNKDKIRSLWPVLTINDIKALCSPHRYNRSFAFKLSTFKRLFDIYSDQLAGDHIVLDNAAESGNLELVEFLLQQGSTTTVITNLAIENASQQGHITILEAIFNHINNNNNNNNLDHPKLKKINKIKNANILTSRAYDLAAFDGHVGVLKLLDSFECDATKDAIDMAVKNNHIQVVEYMLGIKKYKSLFTQKAIKRAIHNNNHAMLLLLIKKGSPKSKYLEQDSILLAVTNMVYHKDVSSSVKNEQTEMIKFLVKNKYLRSISSNMVSTLAQFGNIQALEYLHQEFGLERDNSIETYVCMSGDIEMMLWYANKLGGTFSDESVRSIVKHGNIECVKYALPDPSVIGTDLLEFLIPEASTKGHLEIVQYLFKGFGVDYRPTTLLGLDQAMSFGHLDVVKYLAEKIDLVAVTEKRPLERGIVRSIEGGHFNVLYHFCQEVPVAKDIVSANTIMAACKMDLGVTKFLFDYFKTYDIIVPYIYLSEWINTARDNGQFEIFKYLVSLDTTVTLNIDAICKKGHVHMLEYALFKSGIIVDSDDIEMDRKRLKMKIETNTVFSLAELGRVKVLETLVKYKLWSASKPLPNSIIPMLLDAGYINFVKKSLDSKVFNMEHSLSREWYYVPFQSGNVAVIDYAVKVLGIKLTTTKMILDSESPQTITVPFVIPPVDKIGTNGYLRSIDWANKLDIYDHSTFVTKMVPKLIQNNHYTIVSSLKLKPEDWDRENVALLNAGWDSKNETMLNYVLSKVPSKHAKKFLDWKKNYSNQ</sequence>
<dbReference type="PANTHER" id="PTHR46586">
    <property type="entry name" value="ANKYRIN REPEAT-CONTAINING PROTEIN"/>
    <property type="match status" value="1"/>
</dbReference>
<dbReference type="SUPFAM" id="SSF48403">
    <property type="entry name" value="Ankyrin repeat"/>
    <property type="match status" value="2"/>
</dbReference>
<name>F4PH60_CACFS</name>
<dbReference type="GeneID" id="14877500"/>
<proteinExistence type="predicted"/>